<protein>
    <recommendedName>
        <fullName evidence="5">Transcription factor domain-containing protein</fullName>
    </recommendedName>
</protein>
<name>A0A553HU68_9PEZI</name>
<evidence type="ECO:0000256" key="1">
    <source>
        <dbReference type="ARBA" id="ARBA00023242"/>
    </source>
</evidence>
<proteinExistence type="predicted"/>
<dbReference type="Pfam" id="PF11951">
    <property type="entry name" value="Fungal_trans_2"/>
    <property type="match status" value="1"/>
</dbReference>
<reference evidence="4" key="1">
    <citation type="submission" date="2019-06" db="EMBL/GenBank/DDBJ databases">
        <title>Draft genome sequence of the griseofulvin-producing fungus Xylaria cubensis strain G536.</title>
        <authorList>
            <person name="Mead M.E."/>
            <person name="Raja H.A."/>
            <person name="Steenwyk J.L."/>
            <person name="Knowles S.L."/>
            <person name="Oberlies N.H."/>
            <person name="Rokas A."/>
        </authorList>
    </citation>
    <scope>NUCLEOTIDE SEQUENCE [LARGE SCALE GENOMIC DNA]</scope>
    <source>
        <strain evidence="4">G536</strain>
    </source>
</reference>
<keyword evidence="4" id="KW-1185">Reference proteome</keyword>
<evidence type="ECO:0000313" key="4">
    <source>
        <dbReference type="Proteomes" id="UP000319160"/>
    </source>
</evidence>
<feature type="compositionally biased region" description="Polar residues" evidence="2">
    <location>
        <begin position="14"/>
        <end position="25"/>
    </location>
</feature>
<sequence>MPRSSRGANAIRTARSQPTQQQPSSELAFSVIMGFPGRFSTGCNLCRRRKVKRSSRGSPVLPASLPVKSVNTEVVTATPVKSASKPNARANPTIIPRRLSFLEEHDSLCYFINRFVCPPLDPAFPGYLNFVPGLYGRDDDGPFELATLAAARMVAYNRSGNQSLRRQSYSDYGAAVKQLRLSLKRQDTAMSDKTIGTVLLLCLFLDFADDRLNQLGTHLSGLYYLLKSRGCYQISTKRSFELLLVALSYLHGNIAITNDWAHADIGDISFDGNPSPIATPLIHAVSLAYKEGLWRKIQHCSLLLHEFDEWDLYAATYWNLHFEKAAAPPSLGKARASARHYDAKTASTVVLLRACRIQFSAALLQFCRGFQAIESGSQVGAIHSLASVVEIKLEKEIALAISDMHYCMPYALGRLDDQGCTKSTDIDTAAGKAFAVRGPVKLIVNCSVAREEQRLQSQEYLAMISEIAGLRPANT</sequence>
<dbReference type="OrthoDB" id="2991872at2759"/>
<feature type="region of interest" description="Disordered" evidence="2">
    <location>
        <begin position="1"/>
        <end position="25"/>
    </location>
</feature>
<dbReference type="PANTHER" id="PTHR38791">
    <property type="entry name" value="ZN(II)2CYS6 TRANSCRIPTION FACTOR (EUROFUNG)-RELATED-RELATED"/>
    <property type="match status" value="1"/>
</dbReference>
<keyword evidence="1" id="KW-0539">Nucleus</keyword>
<evidence type="ECO:0000256" key="2">
    <source>
        <dbReference type="SAM" id="MobiDB-lite"/>
    </source>
</evidence>
<dbReference type="AlphaFoldDB" id="A0A553HU68"/>
<dbReference type="InterPro" id="IPR021858">
    <property type="entry name" value="Fun_TF"/>
</dbReference>
<accession>A0A553HU68</accession>
<evidence type="ECO:0000313" key="3">
    <source>
        <dbReference type="EMBL" id="TRX91502.1"/>
    </source>
</evidence>
<dbReference type="STRING" id="2512241.A0A553HU68"/>
<evidence type="ECO:0008006" key="5">
    <source>
        <dbReference type="Google" id="ProtNLM"/>
    </source>
</evidence>
<dbReference type="InterPro" id="IPR053175">
    <property type="entry name" value="DHMBA_Reg_Transcription_Factor"/>
</dbReference>
<organism evidence="3 4">
    <name type="scientific">Xylaria flabelliformis</name>
    <dbReference type="NCBI Taxonomy" id="2512241"/>
    <lineage>
        <taxon>Eukaryota</taxon>
        <taxon>Fungi</taxon>
        <taxon>Dikarya</taxon>
        <taxon>Ascomycota</taxon>
        <taxon>Pezizomycotina</taxon>
        <taxon>Sordariomycetes</taxon>
        <taxon>Xylariomycetidae</taxon>
        <taxon>Xylariales</taxon>
        <taxon>Xylariaceae</taxon>
        <taxon>Xylaria</taxon>
    </lineage>
</organism>
<comment type="caution">
    <text evidence="3">The sequence shown here is derived from an EMBL/GenBank/DDBJ whole genome shotgun (WGS) entry which is preliminary data.</text>
</comment>
<dbReference type="Proteomes" id="UP000319160">
    <property type="component" value="Unassembled WGS sequence"/>
</dbReference>
<gene>
    <name evidence="3" type="ORF">FHL15_007507</name>
</gene>
<dbReference type="EMBL" id="VFLP01000044">
    <property type="protein sequence ID" value="TRX91502.1"/>
    <property type="molecule type" value="Genomic_DNA"/>
</dbReference>